<evidence type="ECO:0000256" key="3">
    <source>
        <dbReference type="ARBA" id="ARBA00022692"/>
    </source>
</evidence>
<dbReference type="GO" id="GO:0005886">
    <property type="term" value="C:plasma membrane"/>
    <property type="evidence" value="ECO:0007669"/>
    <property type="project" value="UniProtKB-SubCell"/>
</dbReference>
<dbReference type="OrthoDB" id="9768837at2"/>
<keyword evidence="4 6" id="KW-1133">Transmembrane helix</keyword>
<proteinExistence type="predicted"/>
<evidence type="ECO:0000256" key="2">
    <source>
        <dbReference type="ARBA" id="ARBA00022475"/>
    </source>
</evidence>
<feature type="transmembrane region" description="Helical" evidence="6">
    <location>
        <begin position="390"/>
        <end position="410"/>
    </location>
</feature>
<keyword evidence="3 6" id="KW-0812">Transmembrane</keyword>
<organism evidence="8 9">
    <name type="scientific">Pyrinomonas methylaliphatogenes</name>
    <dbReference type="NCBI Taxonomy" id="454194"/>
    <lineage>
        <taxon>Bacteria</taxon>
        <taxon>Pseudomonadati</taxon>
        <taxon>Acidobacteriota</taxon>
        <taxon>Blastocatellia</taxon>
        <taxon>Blastocatellales</taxon>
        <taxon>Pyrinomonadaceae</taxon>
        <taxon>Pyrinomonas</taxon>
    </lineage>
</organism>
<evidence type="ECO:0000313" key="8">
    <source>
        <dbReference type="EMBL" id="CDM65106.1"/>
    </source>
</evidence>
<dbReference type="AlphaFoldDB" id="A0A0B6WVL3"/>
<evidence type="ECO:0000259" key="7">
    <source>
        <dbReference type="Pfam" id="PF12698"/>
    </source>
</evidence>
<dbReference type="RefSeq" id="WP_041975155.1">
    <property type="nucleotide sequence ID" value="NZ_CBXV010000004.1"/>
</dbReference>
<keyword evidence="5 6" id="KW-0472">Membrane</keyword>
<evidence type="ECO:0000313" key="9">
    <source>
        <dbReference type="Proteomes" id="UP000031518"/>
    </source>
</evidence>
<dbReference type="PANTHER" id="PTHR30294:SF29">
    <property type="entry name" value="MULTIDRUG ABC TRANSPORTER PERMEASE YBHS-RELATED"/>
    <property type="match status" value="1"/>
</dbReference>
<dbReference type="GO" id="GO:0140359">
    <property type="term" value="F:ABC-type transporter activity"/>
    <property type="evidence" value="ECO:0007669"/>
    <property type="project" value="InterPro"/>
</dbReference>
<name>A0A0B6WVL3_9BACT</name>
<evidence type="ECO:0000256" key="4">
    <source>
        <dbReference type="ARBA" id="ARBA00022989"/>
    </source>
</evidence>
<dbReference type="InterPro" id="IPR013525">
    <property type="entry name" value="ABC2_TM"/>
</dbReference>
<dbReference type="EMBL" id="CBXV010000004">
    <property type="protein sequence ID" value="CDM65106.1"/>
    <property type="molecule type" value="Genomic_DNA"/>
</dbReference>
<keyword evidence="2" id="KW-1003">Cell membrane</keyword>
<feature type="transmembrane region" description="Helical" evidence="6">
    <location>
        <begin position="21"/>
        <end position="44"/>
    </location>
</feature>
<dbReference type="STRING" id="454194.PYK22_01104"/>
<feature type="domain" description="ABC-2 type transporter transmembrane" evidence="7">
    <location>
        <begin position="20"/>
        <end position="407"/>
    </location>
</feature>
<dbReference type="Proteomes" id="UP000031518">
    <property type="component" value="Unassembled WGS sequence"/>
</dbReference>
<evidence type="ECO:0000256" key="5">
    <source>
        <dbReference type="ARBA" id="ARBA00023136"/>
    </source>
</evidence>
<dbReference type="PANTHER" id="PTHR30294">
    <property type="entry name" value="MEMBRANE COMPONENT OF ABC TRANSPORTER YHHJ-RELATED"/>
    <property type="match status" value="1"/>
</dbReference>
<keyword evidence="9" id="KW-1185">Reference proteome</keyword>
<feature type="transmembrane region" description="Helical" evidence="6">
    <location>
        <begin position="332"/>
        <end position="352"/>
    </location>
</feature>
<sequence length="433" mass="48592">MRGKLGPIIRREYLERVRNKLFIFMTFIGPLLLIGFALVPAFIFKLDAGEAKRVVVVDETGKLFARVRDELEHGRRDETRDDALHQEPRNVMRYRVIDAGALPPDEARRELNERVRKGEVDFYVVLPKDILTNGRAEIYGRNLSDVFSVEDIQRALNDAVIAQRMLDARIDPQLITRLSDRVHLNVTRVSERGEETDSGIGFFVAFITGFLIYMTIILHGQAVLSAVVEEKTTRIVEVLLSSVRAFDLMMGKLIGVSLVALTQYAVWGLALLLFSLYGVGALAASGIRFKLPSIAPSVVIYFFLFFIVGFFIYATLYALIGAMVTTTQEGGQIAMPVVFLLIIGFYLVFPIMRSPNSTFATLISLVPFFSPILMPVRLVTEAPPAWETLLSLLLSGACAVGLVWVAARVYRVGILMYGKRATIPEVWRWIRQP</sequence>
<reference evidence="8 9" key="1">
    <citation type="submission" date="2013-12" db="EMBL/GenBank/DDBJ databases">
        <authorList>
            <person name="Stott M."/>
        </authorList>
    </citation>
    <scope>NUCLEOTIDE SEQUENCE [LARGE SCALE GENOMIC DNA]</scope>
    <source>
        <strain evidence="8 9">K22</strain>
    </source>
</reference>
<dbReference type="InterPro" id="IPR051449">
    <property type="entry name" value="ABC-2_transporter_component"/>
</dbReference>
<feature type="transmembrane region" description="Helical" evidence="6">
    <location>
        <begin position="200"/>
        <end position="224"/>
    </location>
</feature>
<feature type="transmembrane region" description="Helical" evidence="6">
    <location>
        <begin position="359"/>
        <end position="378"/>
    </location>
</feature>
<dbReference type="Pfam" id="PF12698">
    <property type="entry name" value="ABC2_membrane_3"/>
    <property type="match status" value="1"/>
</dbReference>
<reference evidence="8 9" key="2">
    <citation type="submission" date="2015-01" db="EMBL/GenBank/DDBJ databases">
        <title>Complete genome sequence of Pyrinomonas methylaliphatogenes type strain K22T.</title>
        <authorList>
            <person name="Lee K.C.Y."/>
            <person name="Power J.F."/>
            <person name="Dunfield P.F."/>
            <person name="Morgan X.C."/>
            <person name="Huttenhower C."/>
            <person name="Stott M.B."/>
        </authorList>
    </citation>
    <scope>NUCLEOTIDE SEQUENCE [LARGE SCALE GENOMIC DNA]</scope>
    <source>
        <strain evidence="8 9">K22</strain>
    </source>
</reference>
<feature type="transmembrane region" description="Helical" evidence="6">
    <location>
        <begin position="236"/>
        <end position="258"/>
    </location>
</feature>
<protein>
    <submittedName>
        <fullName evidence="8">ABC-type Na+ efflux pump, permease component</fullName>
    </submittedName>
</protein>
<comment type="subcellular location">
    <subcellularLocation>
        <location evidence="1">Cell membrane</location>
        <topology evidence="1">Multi-pass membrane protein</topology>
    </subcellularLocation>
</comment>
<accession>A0A0B6WVL3</accession>
<evidence type="ECO:0000256" key="6">
    <source>
        <dbReference type="SAM" id="Phobius"/>
    </source>
</evidence>
<feature type="transmembrane region" description="Helical" evidence="6">
    <location>
        <begin position="299"/>
        <end position="320"/>
    </location>
</feature>
<evidence type="ECO:0000256" key="1">
    <source>
        <dbReference type="ARBA" id="ARBA00004651"/>
    </source>
</evidence>
<feature type="transmembrane region" description="Helical" evidence="6">
    <location>
        <begin position="264"/>
        <end position="287"/>
    </location>
</feature>
<gene>
    <name evidence="8" type="ORF">PYK22_01104</name>
</gene>